<accession>A0A0E9MQM4</accession>
<keyword evidence="2" id="KW-1185">Reference proteome</keyword>
<dbReference type="AlphaFoldDB" id="A0A0E9MQM4"/>
<protein>
    <submittedName>
        <fullName evidence="1">Uncharacterized protein</fullName>
    </submittedName>
</protein>
<comment type="caution">
    <text evidence="1">The sequence shown here is derived from an EMBL/GenBank/DDBJ whole genome shotgun (WGS) entry which is preliminary data.</text>
</comment>
<evidence type="ECO:0000313" key="1">
    <source>
        <dbReference type="EMBL" id="GAO40067.1"/>
    </source>
</evidence>
<gene>
    <name evidence="1" type="ORF">SCH01S_42_01100</name>
</gene>
<sequence length="87" mass="9682">MATIEKTQTLVANYEAFERMLPRLLLEAPGQYALLRDQALVGTYQTAAEAQATGHRSFDDGLFSVQKIKEGAVSLGYFSYARYCRVA</sequence>
<proteinExistence type="predicted"/>
<dbReference type="STRING" id="1219043.SCH01S_42_01100"/>
<organism evidence="1 2">
    <name type="scientific">Sphingomonas changbaiensis NBRC 104936</name>
    <dbReference type="NCBI Taxonomy" id="1219043"/>
    <lineage>
        <taxon>Bacteria</taxon>
        <taxon>Pseudomonadati</taxon>
        <taxon>Pseudomonadota</taxon>
        <taxon>Alphaproteobacteria</taxon>
        <taxon>Sphingomonadales</taxon>
        <taxon>Sphingomonadaceae</taxon>
        <taxon>Sphingomonas</taxon>
    </lineage>
</organism>
<dbReference type="EMBL" id="BBWU01000042">
    <property type="protein sequence ID" value="GAO40067.1"/>
    <property type="molecule type" value="Genomic_DNA"/>
</dbReference>
<reference evidence="1 2" key="1">
    <citation type="submission" date="2015-04" db="EMBL/GenBank/DDBJ databases">
        <title>Whole genome shotgun sequence of Sphingomonas changbaiensis NBRC 104936.</title>
        <authorList>
            <person name="Katano-Makiyama Y."/>
            <person name="Hosoyama A."/>
            <person name="Hashimoto M."/>
            <person name="Noguchi M."/>
            <person name="Tsuchikane K."/>
            <person name="Ohji S."/>
            <person name="Yamazoe A."/>
            <person name="Ichikawa N."/>
            <person name="Kimura A."/>
            <person name="Fujita N."/>
        </authorList>
    </citation>
    <scope>NUCLEOTIDE SEQUENCE [LARGE SCALE GENOMIC DNA]</scope>
    <source>
        <strain evidence="1 2">NBRC 104936</strain>
    </source>
</reference>
<dbReference type="RefSeq" id="WP_046348861.1">
    <property type="nucleotide sequence ID" value="NZ_BBWU01000042.1"/>
</dbReference>
<evidence type="ECO:0000313" key="2">
    <source>
        <dbReference type="Proteomes" id="UP000033202"/>
    </source>
</evidence>
<dbReference type="Proteomes" id="UP000033202">
    <property type="component" value="Unassembled WGS sequence"/>
</dbReference>
<name>A0A0E9MQM4_9SPHN</name>